<dbReference type="InterPro" id="IPR017930">
    <property type="entry name" value="Myb_dom"/>
</dbReference>
<evidence type="ECO:0000259" key="3">
    <source>
        <dbReference type="PROSITE" id="PS51294"/>
    </source>
</evidence>
<dbReference type="PANTHER" id="PTHR46833:SF1">
    <property type="entry name" value="TELOMERIC REPEAT-BINDING FACTOR 2"/>
    <property type="match status" value="1"/>
</dbReference>
<dbReference type="SUPFAM" id="SSF46689">
    <property type="entry name" value="Homeodomain-like"/>
    <property type="match status" value="1"/>
</dbReference>
<feature type="compositionally biased region" description="Basic and acidic residues" evidence="1">
    <location>
        <begin position="85"/>
        <end position="99"/>
    </location>
</feature>
<dbReference type="AlphaFoldDB" id="A0A7S4IYN9"/>
<dbReference type="EMBL" id="HBKQ01025466">
    <property type="protein sequence ID" value="CAE2243277.1"/>
    <property type="molecule type" value="Transcribed_RNA"/>
</dbReference>
<dbReference type="Pfam" id="PF00249">
    <property type="entry name" value="Myb_DNA-binding"/>
    <property type="match status" value="1"/>
</dbReference>
<dbReference type="InterPro" id="IPR001005">
    <property type="entry name" value="SANT/Myb"/>
</dbReference>
<dbReference type="GO" id="GO:0005634">
    <property type="term" value="C:nucleus"/>
    <property type="evidence" value="ECO:0007669"/>
    <property type="project" value="InterPro"/>
</dbReference>
<feature type="compositionally biased region" description="Basic and acidic residues" evidence="1">
    <location>
        <begin position="340"/>
        <end position="353"/>
    </location>
</feature>
<dbReference type="GO" id="GO:0031848">
    <property type="term" value="P:protection from non-homologous end joining at telomere"/>
    <property type="evidence" value="ECO:0007669"/>
    <property type="project" value="InterPro"/>
</dbReference>
<feature type="region of interest" description="Disordered" evidence="1">
    <location>
        <begin position="461"/>
        <end position="554"/>
    </location>
</feature>
<dbReference type="Gene3D" id="1.10.246.220">
    <property type="match status" value="1"/>
</dbReference>
<dbReference type="PROSITE" id="PS51294">
    <property type="entry name" value="HTH_MYB"/>
    <property type="match status" value="1"/>
</dbReference>
<feature type="compositionally biased region" description="Basic and acidic residues" evidence="1">
    <location>
        <begin position="525"/>
        <end position="535"/>
    </location>
</feature>
<sequence>MEMRGDPLDVPRILSDAAELLCHEIISDEENRTERCAQLNYFLDRLGGNLRYGRLYCFTVLASVMFDICGRDAYPIFRDRQEASGVGVERRSGRQKETGTEGGDGEELGGSQPIHEDFASRTPLSEFTADKWELVLSDLESVRDALLRRDATRDTVPREIPGWDSDSDDGEESMESGEAEEEDGRVNEALAKSALFAENYKDVVNAFRYQQCFSFLRTALEDEVIRAKDEGRDTLHIEAKDLKSYEEFISKHFEEGHGIRDCLESILIKGDTKNPRTRSAGIALKPAADVREIIRSKNFDLVRFQKKIQIILQKWYDAVLPRPVLAKLGYGKMALPPVPKRTERHDSLAKAGEDDQVASGEDKAVKEGRGRSPPRPGADSENDYSGAEAADAAKEVTRDRKRRGAHSERESPSLIRIRSGRSPQTSRTPSKVGAAEDLREKLETLVDNAVDPLGECLAKASEAATKTTHDQNSVVAEPSDSDELVQHQPRTPPMQREKKSKLKHKIQFNDSDSEGEDQRVTLSEVPERAHVRGRNEQSSSNSKPSPVSAKRVQVRRRFTETEDAAIRIGVERFGYGRWAKIKDYYREELRARTSVQIKDRYRTLMKKNSV</sequence>
<feature type="compositionally biased region" description="Acidic residues" evidence="1">
    <location>
        <begin position="165"/>
        <end position="183"/>
    </location>
</feature>
<feature type="region of interest" description="Disordered" evidence="1">
    <location>
        <begin position="85"/>
        <end position="117"/>
    </location>
</feature>
<dbReference type="GO" id="GO:0042162">
    <property type="term" value="F:telomeric DNA binding"/>
    <property type="evidence" value="ECO:0007669"/>
    <property type="project" value="InterPro"/>
</dbReference>
<dbReference type="InterPro" id="IPR030657">
    <property type="entry name" value="TERF2"/>
</dbReference>
<feature type="domain" description="HTH myb-type" evidence="3">
    <location>
        <begin position="550"/>
        <end position="609"/>
    </location>
</feature>
<evidence type="ECO:0008006" key="5">
    <source>
        <dbReference type="Google" id="ProtNLM"/>
    </source>
</evidence>
<feature type="region of interest" description="Disordered" evidence="1">
    <location>
        <begin position="156"/>
        <end position="185"/>
    </location>
</feature>
<dbReference type="PANTHER" id="PTHR46833">
    <property type="entry name" value="TELOMERIC REPEAT-BINDING FACTOR 2 TERF2"/>
    <property type="match status" value="1"/>
</dbReference>
<feature type="compositionally biased region" description="Basic and acidic residues" evidence="1">
    <location>
        <begin position="360"/>
        <end position="370"/>
    </location>
</feature>
<reference evidence="4" key="1">
    <citation type="submission" date="2021-01" db="EMBL/GenBank/DDBJ databases">
        <authorList>
            <person name="Corre E."/>
            <person name="Pelletier E."/>
            <person name="Niang G."/>
            <person name="Scheremetjew M."/>
            <person name="Finn R."/>
            <person name="Kale V."/>
            <person name="Holt S."/>
            <person name="Cochrane G."/>
            <person name="Meng A."/>
            <person name="Brown T."/>
            <person name="Cohen L."/>
        </authorList>
    </citation>
    <scope>NUCLEOTIDE SEQUENCE</scope>
    <source>
        <strain evidence="4">Isolate 1302-5</strain>
    </source>
</reference>
<evidence type="ECO:0000256" key="1">
    <source>
        <dbReference type="SAM" id="MobiDB-lite"/>
    </source>
</evidence>
<feature type="domain" description="Myb-like" evidence="2">
    <location>
        <begin position="555"/>
        <end position="605"/>
    </location>
</feature>
<protein>
    <recommendedName>
        <fullName evidence="5">Myb-like domain-containing protein</fullName>
    </recommendedName>
</protein>
<name>A0A7S4IYN9_9STRA</name>
<dbReference type="SMART" id="SM00717">
    <property type="entry name" value="SANT"/>
    <property type="match status" value="1"/>
</dbReference>
<proteinExistence type="predicted"/>
<accession>A0A7S4IYN9</accession>
<dbReference type="CDD" id="cd11660">
    <property type="entry name" value="SANT_TRF"/>
    <property type="match status" value="1"/>
</dbReference>
<organism evidence="4">
    <name type="scientific">Odontella aurita</name>
    <dbReference type="NCBI Taxonomy" id="265563"/>
    <lineage>
        <taxon>Eukaryota</taxon>
        <taxon>Sar</taxon>
        <taxon>Stramenopiles</taxon>
        <taxon>Ochrophyta</taxon>
        <taxon>Bacillariophyta</taxon>
        <taxon>Mediophyceae</taxon>
        <taxon>Biddulphiophycidae</taxon>
        <taxon>Eupodiscales</taxon>
        <taxon>Odontellaceae</taxon>
        <taxon>Odontella</taxon>
    </lineage>
</organism>
<dbReference type="GO" id="GO:0000781">
    <property type="term" value="C:chromosome, telomeric region"/>
    <property type="evidence" value="ECO:0007669"/>
    <property type="project" value="InterPro"/>
</dbReference>
<feature type="compositionally biased region" description="Low complexity" evidence="1">
    <location>
        <begin position="538"/>
        <end position="548"/>
    </location>
</feature>
<feature type="region of interest" description="Disordered" evidence="1">
    <location>
        <begin position="334"/>
        <end position="437"/>
    </location>
</feature>
<feature type="compositionally biased region" description="Polar residues" evidence="1">
    <location>
        <begin position="464"/>
        <end position="474"/>
    </location>
</feature>
<dbReference type="InterPro" id="IPR009057">
    <property type="entry name" value="Homeodomain-like_sf"/>
</dbReference>
<gene>
    <name evidence="4" type="ORF">OAUR00152_LOCUS17273</name>
</gene>
<evidence type="ECO:0000313" key="4">
    <source>
        <dbReference type="EMBL" id="CAE2243277.1"/>
    </source>
</evidence>
<dbReference type="PROSITE" id="PS50090">
    <property type="entry name" value="MYB_LIKE"/>
    <property type="match status" value="1"/>
</dbReference>
<evidence type="ECO:0000259" key="2">
    <source>
        <dbReference type="PROSITE" id="PS50090"/>
    </source>
</evidence>